<dbReference type="EMBL" id="JAMRYM010000002">
    <property type="protein sequence ID" value="MCM6761087.1"/>
    <property type="molecule type" value="Genomic_DNA"/>
</dbReference>
<reference evidence="1" key="1">
    <citation type="submission" date="2022-06" db="EMBL/GenBank/DDBJ databases">
        <title>Whole genome shotgun sequencing (WGS) of Rathayibacter sp. ZW T2_19, isolated from stored onions (Allium cepa).</title>
        <authorList>
            <person name="Stoll D.A."/>
            <person name="Huch M."/>
        </authorList>
    </citation>
    <scope>NUCLEOTIDE SEQUENCE</scope>
    <source>
        <strain evidence="1">ZW T2_19</strain>
    </source>
</reference>
<accession>A0A9X2DTU8</accession>
<evidence type="ECO:0000313" key="2">
    <source>
        <dbReference type="Proteomes" id="UP001155240"/>
    </source>
</evidence>
<dbReference type="Proteomes" id="UP001155240">
    <property type="component" value="Unassembled WGS sequence"/>
</dbReference>
<keyword evidence="2" id="KW-1185">Reference proteome</keyword>
<name>A0A9X2DTU8_9MICO</name>
<organism evidence="1 2">
    <name type="scientific">Rathayibacter rubneri</name>
    <dbReference type="NCBI Taxonomy" id="2950106"/>
    <lineage>
        <taxon>Bacteria</taxon>
        <taxon>Bacillati</taxon>
        <taxon>Actinomycetota</taxon>
        <taxon>Actinomycetes</taxon>
        <taxon>Micrococcales</taxon>
        <taxon>Microbacteriaceae</taxon>
        <taxon>Rathayibacter</taxon>
    </lineage>
</organism>
<comment type="caution">
    <text evidence="1">The sequence shown here is derived from an EMBL/GenBank/DDBJ whole genome shotgun (WGS) entry which is preliminary data.</text>
</comment>
<protein>
    <submittedName>
        <fullName evidence="1">Uncharacterized protein</fullName>
    </submittedName>
</protein>
<evidence type="ECO:0000313" key="1">
    <source>
        <dbReference type="EMBL" id="MCM6761087.1"/>
    </source>
</evidence>
<dbReference type="RefSeq" id="WP_251942975.1">
    <property type="nucleotide sequence ID" value="NZ_JAMRYM010000002.1"/>
</dbReference>
<dbReference type="AlphaFoldDB" id="A0A9X2DTU8"/>
<dbReference type="Gene3D" id="3.90.550.10">
    <property type="entry name" value="Spore Coat Polysaccharide Biosynthesis Protein SpsA, Chain A"/>
    <property type="match status" value="1"/>
</dbReference>
<dbReference type="SUPFAM" id="SSF53448">
    <property type="entry name" value="Nucleotide-diphospho-sugar transferases"/>
    <property type="match status" value="1"/>
</dbReference>
<gene>
    <name evidence="1" type="ORF">NB037_01530</name>
</gene>
<sequence>MTRGFITVAFGPQEYIDNAVALARSLKLSGATSPIALVTDRPPEAFDQFDQVIRVEDAAALGLLTKLRINEYSPYDETVFIDSDCLVVRSPEFLWERFGRHSFTMVGIEKEDGEWYGADIAELRDHFAIDGPLPQFNSGLIYWRDDETSRAVFAYAQSLWHDYENLGLRAFREEQRRGDEPLFSIAMAVEGAVVELDDGTMMNTPVGLRGRMLVDLTSKQSQFRKGSRWVSPAIVHFCGDFRHGGTYRREAEYLRLLAETNIDVETARRTVKRAFFLRVVLDAAEARAVRHRSRLLLLRLRGRDVEGVMDAVVTR</sequence>
<dbReference type="InterPro" id="IPR029044">
    <property type="entry name" value="Nucleotide-diphossugar_trans"/>
</dbReference>
<proteinExistence type="predicted"/>